<dbReference type="AlphaFoldDB" id="A0A4R5TZN9"/>
<dbReference type="InterPro" id="IPR007210">
    <property type="entry name" value="ABC_Gly_betaine_transp_sub-bd"/>
</dbReference>
<dbReference type="CDD" id="cd13611">
    <property type="entry name" value="PBP2_YehZ"/>
    <property type="match status" value="1"/>
</dbReference>
<dbReference type="GO" id="GO:0043190">
    <property type="term" value="C:ATP-binding cassette (ABC) transporter complex"/>
    <property type="evidence" value="ECO:0007669"/>
    <property type="project" value="InterPro"/>
</dbReference>
<proteinExistence type="predicted"/>
<protein>
    <submittedName>
        <fullName evidence="2">Glycine betaine ABC transporter substrate-binding protein</fullName>
    </submittedName>
</protein>
<reference evidence="2 3" key="1">
    <citation type="submission" date="2019-03" db="EMBL/GenBank/DDBJ databases">
        <title>Arthrobacter sp. nov., an bacterium isolated from biocrust in Mu Us Desert.</title>
        <authorList>
            <person name="Lixiong L."/>
        </authorList>
    </citation>
    <scope>NUCLEOTIDE SEQUENCE [LARGE SCALE GENOMIC DNA]</scope>
    <source>
        <strain evidence="2 3">SLN-3</strain>
    </source>
</reference>
<feature type="domain" description="ABC-type glycine betaine transport system substrate-binding" evidence="1">
    <location>
        <begin position="57"/>
        <end position="327"/>
    </location>
</feature>
<keyword evidence="3" id="KW-1185">Reference proteome</keyword>
<accession>A0A4R5TZN9</accession>
<dbReference type="SUPFAM" id="SSF53850">
    <property type="entry name" value="Periplasmic binding protein-like II"/>
    <property type="match status" value="1"/>
</dbReference>
<dbReference type="GO" id="GO:0022857">
    <property type="term" value="F:transmembrane transporter activity"/>
    <property type="evidence" value="ECO:0007669"/>
    <property type="project" value="InterPro"/>
</dbReference>
<name>A0A4R5TZN9_9MICC</name>
<organism evidence="2 3">
    <name type="scientific">Arthrobacter crusticola</name>
    <dbReference type="NCBI Taxonomy" id="2547960"/>
    <lineage>
        <taxon>Bacteria</taxon>
        <taxon>Bacillati</taxon>
        <taxon>Actinomycetota</taxon>
        <taxon>Actinomycetes</taxon>
        <taxon>Micrococcales</taxon>
        <taxon>Micrococcaceae</taxon>
        <taxon>Arthrobacter</taxon>
    </lineage>
</organism>
<dbReference type="Gene3D" id="3.40.190.10">
    <property type="entry name" value="Periplasmic binding protein-like II"/>
    <property type="match status" value="1"/>
</dbReference>
<dbReference type="Proteomes" id="UP000295411">
    <property type="component" value="Unassembled WGS sequence"/>
</dbReference>
<dbReference type="OrthoDB" id="9781705at2"/>
<gene>
    <name evidence="2" type="ORF">E2F48_05920</name>
</gene>
<evidence type="ECO:0000313" key="3">
    <source>
        <dbReference type="Proteomes" id="UP000295411"/>
    </source>
</evidence>
<dbReference type="RefSeq" id="WP_133403075.1">
    <property type="nucleotide sequence ID" value="NZ_SMTK01000002.1"/>
</dbReference>
<evidence type="ECO:0000313" key="2">
    <source>
        <dbReference type="EMBL" id="TDK26716.1"/>
    </source>
</evidence>
<sequence length="339" mass="35820">MTPQNLPAPAGPRGTLPAVLAASAALLAGCGLQPATSYVPEAGPGSIEVIEGAEGTELTVTSKNFTEQLILGKISVLAAAAAGFDVTDLTNVPGSQPVRELLVSGDADLTIEYTGTAWLTFLNQSKGIPDKEKQWQAVHDADLANSLTWGRPAPLNNTYAIAVRTEAVEELGGITKLSQIAALPVEERTFCVESEFNSRSDGLNPMLKHYGLTRGTPDGVPDGNIGVYDTGAVYSATDKGNCNFGEVFSTDGRIDALELTLLEDDLNFFPAYNAAPVFGTAVLEEHPGLEEVFAQVAAELTDEELRRMNLLVDVEGQEPADVAFDFMVDKGFISEAGEG</sequence>
<comment type="caution">
    <text evidence="2">The sequence shown here is derived from an EMBL/GenBank/DDBJ whole genome shotgun (WGS) entry which is preliminary data.</text>
</comment>
<dbReference type="EMBL" id="SMTK01000002">
    <property type="protein sequence ID" value="TDK26716.1"/>
    <property type="molecule type" value="Genomic_DNA"/>
</dbReference>
<evidence type="ECO:0000259" key="1">
    <source>
        <dbReference type="Pfam" id="PF04069"/>
    </source>
</evidence>
<dbReference type="Gene3D" id="3.40.190.120">
    <property type="entry name" value="Osmoprotection protein (prox), domain 2"/>
    <property type="match status" value="1"/>
</dbReference>
<dbReference type="Pfam" id="PF04069">
    <property type="entry name" value="OpuAC"/>
    <property type="match status" value="1"/>
</dbReference>